<dbReference type="Proteomes" id="UP001162992">
    <property type="component" value="Chromosome 2"/>
</dbReference>
<evidence type="ECO:0000313" key="1">
    <source>
        <dbReference type="EMBL" id="KAJ7567573.1"/>
    </source>
</evidence>
<organism evidence="1 2">
    <name type="scientific">Diphasiastrum complanatum</name>
    <name type="common">Issler's clubmoss</name>
    <name type="synonym">Lycopodium complanatum</name>
    <dbReference type="NCBI Taxonomy" id="34168"/>
    <lineage>
        <taxon>Eukaryota</taxon>
        <taxon>Viridiplantae</taxon>
        <taxon>Streptophyta</taxon>
        <taxon>Embryophyta</taxon>
        <taxon>Tracheophyta</taxon>
        <taxon>Lycopodiopsida</taxon>
        <taxon>Lycopodiales</taxon>
        <taxon>Lycopodiaceae</taxon>
        <taxon>Lycopodioideae</taxon>
        <taxon>Diphasiastrum</taxon>
    </lineage>
</organism>
<dbReference type="EMBL" id="CM055093">
    <property type="protein sequence ID" value="KAJ7567573.1"/>
    <property type="molecule type" value="Genomic_DNA"/>
</dbReference>
<name>A0ACC2EM81_DIPCM</name>
<sequence>MDQLKDEEKGLPDGGSMLSVGSAKPIIDPKSARFPFCLVWSPLPVISWLAPYIGHVGICREDGVILDFAAAHFINVDNFAFGAPARYLQLDASKCCFPSSLARHTCKDGFSHAQFGTGVSWDNALHSSMQGFQHKSYNLFTCNCHSFVASCMNKLAYEGSVKWNVLKVVVIILSKGQWVDIAATIKSFAPFVVVMAIGLIMAGWSFFVGWAAFSFLLFAWFTARTYIFRGLIDC</sequence>
<evidence type="ECO:0000313" key="2">
    <source>
        <dbReference type="Proteomes" id="UP001162992"/>
    </source>
</evidence>
<reference evidence="2" key="1">
    <citation type="journal article" date="2024" name="Proc. Natl. Acad. Sci. U.S.A.">
        <title>Extraordinary preservation of gene collinearity over three hundred million years revealed in homosporous lycophytes.</title>
        <authorList>
            <person name="Li C."/>
            <person name="Wickell D."/>
            <person name="Kuo L.Y."/>
            <person name="Chen X."/>
            <person name="Nie B."/>
            <person name="Liao X."/>
            <person name="Peng D."/>
            <person name="Ji J."/>
            <person name="Jenkins J."/>
            <person name="Williams M."/>
            <person name="Shu S."/>
            <person name="Plott C."/>
            <person name="Barry K."/>
            <person name="Rajasekar S."/>
            <person name="Grimwood J."/>
            <person name="Han X."/>
            <person name="Sun S."/>
            <person name="Hou Z."/>
            <person name="He W."/>
            <person name="Dai G."/>
            <person name="Sun C."/>
            <person name="Schmutz J."/>
            <person name="Leebens-Mack J.H."/>
            <person name="Li F.W."/>
            <person name="Wang L."/>
        </authorList>
    </citation>
    <scope>NUCLEOTIDE SEQUENCE [LARGE SCALE GENOMIC DNA]</scope>
    <source>
        <strain evidence="2">cv. PW_Plant_1</strain>
    </source>
</reference>
<protein>
    <submittedName>
        <fullName evidence="1">Uncharacterized protein</fullName>
    </submittedName>
</protein>
<keyword evidence="2" id="KW-1185">Reference proteome</keyword>
<gene>
    <name evidence="1" type="ORF">O6H91_02G153600</name>
</gene>
<proteinExistence type="predicted"/>
<comment type="caution">
    <text evidence="1">The sequence shown here is derived from an EMBL/GenBank/DDBJ whole genome shotgun (WGS) entry which is preliminary data.</text>
</comment>
<accession>A0ACC2EM81</accession>